<dbReference type="EMBL" id="QGKW02001660">
    <property type="protein sequence ID" value="KAF2577599.1"/>
    <property type="molecule type" value="Genomic_DNA"/>
</dbReference>
<dbReference type="AlphaFoldDB" id="A0A8S9J6S0"/>
<evidence type="ECO:0000313" key="2">
    <source>
        <dbReference type="EMBL" id="KAF2577600.1"/>
    </source>
</evidence>
<accession>A0A8S9J6S0</accession>
<protein>
    <submittedName>
        <fullName evidence="1">Uncharacterized protein</fullName>
    </submittedName>
</protein>
<comment type="caution">
    <text evidence="1">The sequence shown here is derived from an EMBL/GenBank/DDBJ whole genome shotgun (WGS) entry which is preliminary data.</text>
</comment>
<dbReference type="Proteomes" id="UP000712281">
    <property type="component" value="Unassembled WGS sequence"/>
</dbReference>
<dbReference type="EMBL" id="QGKW02001660">
    <property type="protein sequence ID" value="KAF2577600.1"/>
    <property type="molecule type" value="Genomic_DNA"/>
</dbReference>
<name>A0A8S9J6S0_BRACR</name>
<gene>
    <name evidence="2" type="ORF">F2Q68_00002892</name>
    <name evidence="1" type="ORF">F2Q68_00002893</name>
</gene>
<sequence length="73" mass="8085">MRSCSNQTASVSMDSYINFDHHHIINQQVPCFSNLNQTNQSGFVSKNPNPLSKSSSDQMVLRAVLSQLTKSGK</sequence>
<proteinExistence type="predicted"/>
<evidence type="ECO:0000313" key="3">
    <source>
        <dbReference type="Proteomes" id="UP000712281"/>
    </source>
</evidence>
<evidence type="ECO:0000313" key="1">
    <source>
        <dbReference type="EMBL" id="KAF2577599.1"/>
    </source>
</evidence>
<organism evidence="1 3">
    <name type="scientific">Brassica cretica</name>
    <name type="common">Mustard</name>
    <dbReference type="NCBI Taxonomy" id="69181"/>
    <lineage>
        <taxon>Eukaryota</taxon>
        <taxon>Viridiplantae</taxon>
        <taxon>Streptophyta</taxon>
        <taxon>Embryophyta</taxon>
        <taxon>Tracheophyta</taxon>
        <taxon>Spermatophyta</taxon>
        <taxon>Magnoliopsida</taxon>
        <taxon>eudicotyledons</taxon>
        <taxon>Gunneridae</taxon>
        <taxon>Pentapetalae</taxon>
        <taxon>rosids</taxon>
        <taxon>malvids</taxon>
        <taxon>Brassicales</taxon>
        <taxon>Brassicaceae</taxon>
        <taxon>Brassiceae</taxon>
        <taxon>Brassica</taxon>
    </lineage>
</organism>
<reference evidence="1" key="1">
    <citation type="submission" date="2019-12" db="EMBL/GenBank/DDBJ databases">
        <title>Genome sequencing and annotation of Brassica cretica.</title>
        <authorList>
            <person name="Studholme D.J."/>
            <person name="Sarris P.F."/>
        </authorList>
    </citation>
    <scope>NUCLEOTIDE SEQUENCE</scope>
    <source>
        <strain evidence="1">PFS-001/15</strain>
        <tissue evidence="1">Leaf</tissue>
    </source>
</reference>